<evidence type="ECO:0000256" key="1">
    <source>
        <dbReference type="SAM" id="Phobius"/>
    </source>
</evidence>
<dbReference type="Proteomes" id="UP000050863">
    <property type="component" value="Unassembled WGS sequence"/>
</dbReference>
<organism evidence="2 3">
    <name type="scientific">Bradyrhizobium jicamae</name>
    <dbReference type="NCBI Taxonomy" id="280332"/>
    <lineage>
        <taxon>Bacteria</taxon>
        <taxon>Pseudomonadati</taxon>
        <taxon>Pseudomonadota</taxon>
        <taxon>Alphaproteobacteria</taxon>
        <taxon>Hyphomicrobiales</taxon>
        <taxon>Nitrobacteraceae</taxon>
        <taxon>Bradyrhizobium</taxon>
    </lineage>
</organism>
<evidence type="ECO:0000313" key="3">
    <source>
        <dbReference type="Proteomes" id="UP000050863"/>
    </source>
</evidence>
<protein>
    <submittedName>
        <fullName evidence="2">Uncharacterized protein</fullName>
    </submittedName>
</protein>
<keyword evidence="3" id="KW-1185">Reference proteome</keyword>
<proteinExistence type="predicted"/>
<dbReference type="AlphaFoldDB" id="A0A0R3L4T7"/>
<dbReference type="EMBL" id="LLXZ01000150">
    <property type="protein sequence ID" value="KRR02919.1"/>
    <property type="molecule type" value="Genomic_DNA"/>
</dbReference>
<gene>
    <name evidence="2" type="ORF">CQ12_22695</name>
</gene>
<accession>A0A0R3L4T7</accession>
<keyword evidence="1" id="KW-1133">Transmembrane helix</keyword>
<keyword evidence="1" id="KW-0812">Transmembrane</keyword>
<name>A0A0R3L4T7_9BRAD</name>
<feature type="transmembrane region" description="Helical" evidence="1">
    <location>
        <begin position="6"/>
        <end position="29"/>
    </location>
</feature>
<reference evidence="2 3" key="1">
    <citation type="submission" date="2014-03" db="EMBL/GenBank/DDBJ databases">
        <title>Bradyrhizobium valentinum sp. nov., isolated from effective nodules of Lupinus mariae-josephae, a lupine endemic of basic-lime soils in Eastern Spain.</title>
        <authorList>
            <person name="Duran D."/>
            <person name="Rey L."/>
            <person name="Navarro A."/>
            <person name="Busquets A."/>
            <person name="Imperial J."/>
            <person name="Ruiz-Argueso T."/>
        </authorList>
    </citation>
    <scope>NUCLEOTIDE SEQUENCE [LARGE SCALE GENOMIC DNA]</scope>
    <source>
        <strain evidence="2 3">PAC68</strain>
    </source>
</reference>
<keyword evidence="1" id="KW-0472">Membrane</keyword>
<comment type="caution">
    <text evidence="2">The sequence shown here is derived from an EMBL/GenBank/DDBJ whole genome shotgun (WGS) entry which is preliminary data.</text>
</comment>
<evidence type="ECO:0000313" key="2">
    <source>
        <dbReference type="EMBL" id="KRR02919.1"/>
    </source>
</evidence>
<sequence>MPVTMMVMMVVVAMMPAVPPMMMVVAMVPPMNFCRRQLRVLLNRCGGAGIAERQRIGALGRRSERQQRANGSKAQNFRELHESSPWIGCHVCVESLAATLHAISRP</sequence>